<dbReference type="EMBL" id="BMPQ01000002">
    <property type="protein sequence ID" value="GGK51913.1"/>
    <property type="molecule type" value="Genomic_DNA"/>
</dbReference>
<protein>
    <submittedName>
        <fullName evidence="2">Uncharacterized protein</fullName>
    </submittedName>
</protein>
<sequence>MSGEGMGMPARVKRVAAVVIGGVLAVGGCSSDKDTDTSEAKQSASPVPSRALVVWADGMCESTDGFETLKKESAEDIKDVTDPPEDAFMPIDMETQSYLSNTSSSLDTVAQGLDSVRKTGITAADRLHDRLAEDVAKAAAEADELSDTMTLYSLSEKEQIDRAERLAGLVEALKMPKPALPAVVAKEPRLKAAYGLAPRCVPPAKPSPSAPEPASPSPASTGPLPKAKDGRDTGACKDGDCEILVTKPVDFVVGDWNPHVTVKDSTVTITHSGSSGFVSTMSFGDGGGGAFSTAGGKETTVDAIAVNKDGAVLKFSTK</sequence>
<keyword evidence="3" id="KW-1185">Reference proteome</keyword>
<evidence type="ECO:0000256" key="1">
    <source>
        <dbReference type="SAM" id="MobiDB-lite"/>
    </source>
</evidence>
<dbReference type="AlphaFoldDB" id="A0A917QI99"/>
<dbReference type="Proteomes" id="UP000637788">
    <property type="component" value="Unassembled WGS sequence"/>
</dbReference>
<feature type="region of interest" description="Disordered" evidence="1">
    <location>
        <begin position="202"/>
        <end position="234"/>
    </location>
</feature>
<gene>
    <name evidence="2" type="ORF">GCM10010094_10260</name>
</gene>
<evidence type="ECO:0000313" key="2">
    <source>
        <dbReference type="EMBL" id="GGK51913.1"/>
    </source>
</evidence>
<organism evidence="2 3">
    <name type="scientific">Streptomyces flaveus</name>
    <dbReference type="NCBI Taxonomy" id="66370"/>
    <lineage>
        <taxon>Bacteria</taxon>
        <taxon>Bacillati</taxon>
        <taxon>Actinomycetota</taxon>
        <taxon>Actinomycetes</taxon>
        <taxon>Kitasatosporales</taxon>
        <taxon>Streptomycetaceae</taxon>
        <taxon>Streptomyces</taxon>
        <taxon>Streptomyces aurantiacus group</taxon>
    </lineage>
</organism>
<feature type="compositionally biased region" description="Pro residues" evidence="1">
    <location>
        <begin position="202"/>
        <end position="216"/>
    </location>
</feature>
<evidence type="ECO:0000313" key="3">
    <source>
        <dbReference type="Proteomes" id="UP000637788"/>
    </source>
</evidence>
<name>A0A917QI99_9ACTN</name>
<reference evidence="2" key="1">
    <citation type="journal article" date="2014" name="Int. J. Syst. Evol. Microbiol.">
        <title>Complete genome sequence of Corynebacterium casei LMG S-19264T (=DSM 44701T), isolated from a smear-ripened cheese.</title>
        <authorList>
            <consortium name="US DOE Joint Genome Institute (JGI-PGF)"/>
            <person name="Walter F."/>
            <person name="Albersmeier A."/>
            <person name="Kalinowski J."/>
            <person name="Ruckert C."/>
        </authorList>
    </citation>
    <scope>NUCLEOTIDE SEQUENCE</scope>
    <source>
        <strain evidence="2">JCM 3035</strain>
    </source>
</reference>
<proteinExistence type="predicted"/>
<comment type="caution">
    <text evidence="2">The sequence shown here is derived from an EMBL/GenBank/DDBJ whole genome shotgun (WGS) entry which is preliminary data.</text>
</comment>
<accession>A0A917QI99</accession>
<reference evidence="2" key="2">
    <citation type="submission" date="2020-09" db="EMBL/GenBank/DDBJ databases">
        <authorList>
            <person name="Sun Q."/>
            <person name="Ohkuma M."/>
        </authorList>
    </citation>
    <scope>NUCLEOTIDE SEQUENCE</scope>
    <source>
        <strain evidence="2">JCM 3035</strain>
    </source>
</reference>